<sequence length="254" mass="26983">MRLLALLLVPLAFAAPTEGNHPGINGRGGSTPDKDCVCSTGRVTSTTTVWKTIPQAAQTTTSTVFGNCWSTITQTTTKTTTVKDNKTVTKTTTPVVYVTDPVPTITKTLTKTYTQYQPQGKRAAETGAVERDLTNAERLQRGLPLRVPGVVAKKRTYGAGWTPEVKPKPSCTPTVTTIWTTVSKTTKPCVTSTVKVTSCKPTTTTSTKTKTETACGSTITNKVTTTLTSTKPPCSTSTVLTTVSKTITTTQGRS</sequence>
<dbReference type="GeneID" id="85497989"/>
<dbReference type="RefSeq" id="XP_060459384.1">
    <property type="nucleotide sequence ID" value="XM_060603051.1"/>
</dbReference>
<dbReference type="Proteomes" id="UP001233271">
    <property type="component" value="Chromosome 6"/>
</dbReference>
<dbReference type="EMBL" id="AP028217">
    <property type="protein sequence ID" value="BEI94119.1"/>
    <property type="molecule type" value="Genomic_DNA"/>
</dbReference>
<evidence type="ECO:0000313" key="3">
    <source>
        <dbReference type="Proteomes" id="UP001233271"/>
    </source>
</evidence>
<dbReference type="KEGG" id="ccac:CcaHIS019_0605780"/>
<keyword evidence="1" id="KW-0732">Signal</keyword>
<dbReference type="AlphaFoldDB" id="A0AA48L8Y3"/>
<protein>
    <recommendedName>
        <fullName evidence="4">Flo11 domain-containing protein</fullName>
    </recommendedName>
</protein>
<evidence type="ECO:0000256" key="1">
    <source>
        <dbReference type="SAM" id="SignalP"/>
    </source>
</evidence>
<reference evidence="2" key="1">
    <citation type="journal article" date="2023" name="BMC Genomics">
        <title>Chromosome-level genome assemblies of Cutaneotrichosporon spp. (Trichosporonales, Basidiomycota) reveal imbalanced evolution between nucleotide sequences and chromosome synteny.</title>
        <authorList>
            <person name="Kobayashi Y."/>
            <person name="Kayamori A."/>
            <person name="Aoki K."/>
            <person name="Shiwa Y."/>
            <person name="Matsutani M."/>
            <person name="Fujita N."/>
            <person name="Sugita T."/>
            <person name="Iwasaki W."/>
            <person name="Tanaka N."/>
            <person name="Takashima M."/>
        </authorList>
    </citation>
    <scope>NUCLEOTIDE SEQUENCE</scope>
    <source>
        <strain evidence="2">HIS019</strain>
    </source>
</reference>
<organism evidence="2 3">
    <name type="scientific">Cutaneotrichosporon cavernicola</name>
    <dbReference type="NCBI Taxonomy" id="279322"/>
    <lineage>
        <taxon>Eukaryota</taxon>
        <taxon>Fungi</taxon>
        <taxon>Dikarya</taxon>
        <taxon>Basidiomycota</taxon>
        <taxon>Agaricomycotina</taxon>
        <taxon>Tremellomycetes</taxon>
        <taxon>Trichosporonales</taxon>
        <taxon>Trichosporonaceae</taxon>
        <taxon>Cutaneotrichosporon</taxon>
    </lineage>
</organism>
<gene>
    <name evidence="2" type="ORF">CcaverHIS019_0605780</name>
</gene>
<feature type="chain" id="PRO_5041269933" description="Flo11 domain-containing protein" evidence="1">
    <location>
        <begin position="20"/>
        <end position="254"/>
    </location>
</feature>
<name>A0AA48L8Y3_9TREE</name>
<feature type="signal peptide" evidence="1">
    <location>
        <begin position="1"/>
        <end position="19"/>
    </location>
</feature>
<evidence type="ECO:0008006" key="4">
    <source>
        <dbReference type="Google" id="ProtNLM"/>
    </source>
</evidence>
<proteinExistence type="predicted"/>
<keyword evidence="3" id="KW-1185">Reference proteome</keyword>
<accession>A0AA48L8Y3</accession>
<evidence type="ECO:0000313" key="2">
    <source>
        <dbReference type="EMBL" id="BEI94119.1"/>
    </source>
</evidence>